<evidence type="ECO:0000313" key="4">
    <source>
        <dbReference type="Proteomes" id="UP001235664"/>
    </source>
</evidence>
<evidence type="ECO:0000256" key="1">
    <source>
        <dbReference type="SAM" id="MobiDB-lite"/>
    </source>
</evidence>
<evidence type="ECO:0000256" key="2">
    <source>
        <dbReference type="SAM" id="SignalP"/>
    </source>
</evidence>
<feature type="signal peptide" evidence="2">
    <location>
        <begin position="1"/>
        <end position="18"/>
    </location>
</feature>
<reference evidence="3 4" key="1">
    <citation type="submission" date="2023-08" db="EMBL/GenBank/DDBJ databases">
        <title>genomic of DY56.</title>
        <authorList>
            <person name="Wang Y."/>
        </authorList>
    </citation>
    <scope>NUCLEOTIDE SEQUENCE [LARGE SCALE GENOMIC DNA]</scope>
    <source>
        <strain evidence="3 4">DY56-A-20</strain>
    </source>
</reference>
<dbReference type="PROSITE" id="PS51257">
    <property type="entry name" value="PROKAR_LIPOPROTEIN"/>
    <property type="match status" value="1"/>
</dbReference>
<evidence type="ECO:0008006" key="5">
    <source>
        <dbReference type="Google" id="ProtNLM"/>
    </source>
</evidence>
<sequence>MRASFLLPALVLVPALTACGPSDNDPGPGGVTVGEARALDEAAAMIDERQTPAEALAEQPSAGSGPASAPEPTPQGKDE</sequence>
<dbReference type="EMBL" id="JAVAIL010000001">
    <property type="protein sequence ID" value="MDP4538177.1"/>
    <property type="molecule type" value="Genomic_DNA"/>
</dbReference>
<keyword evidence="2" id="KW-0732">Signal</keyword>
<dbReference type="Proteomes" id="UP001235664">
    <property type="component" value="Unassembled WGS sequence"/>
</dbReference>
<organism evidence="3 4">
    <name type="scientific">Qipengyuania benthica</name>
    <dbReference type="NCBI Taxonomy" id="3067651"/>
    <lineage>
        <taxon>Bacteria</taxon>
        <taxon>Pseudomonadati</taxon>
        <taxon>Pseudomonadota</taxon>
        <taxon>Alphaproteobacteria</taxon>
        <taxon>Sphingomonadales</taxon>
        <taxon>Erythrobacteraceae</taxon>
        <taxon>Qipengyuania</taxon>
    </lineage>
</organism>
<evidence type="ECO:0000313" key="3">
    <source>
        <dbReference type="EMBL" id="MDP4538177.1"/>
    </source>
</evidence>
<accession>A0ABT9H4G2</accession>
<feature type="region of interest" description="Disordered" evidence="1">
    <location>
        <begin position="49"/>
        <end position="79"/>
    </location>
</feature>
<name>A0ABT9H4G2_9SPHN</name>
<feature type="chain" id="PRO_5046666324" description="Secreted protein" evidence="2">
    <location>
        <begin position="19"/>
        <end position="79"/>
    </location>
</feature>
<gene>
    <name evidence="3" type="ORF">Q9K01_00865</name>
</gene>
<protein>
    <recommendedName>
        <fullName evidence="5">Secreted protein</fullName>
    </recommendedName>
</protein>
<keyword evidence="4" id="KW-1185">Reference proteome</keyword>
<dbReference type="RefSeq" id="WP_305928325.1">
    <property type="nucleotide sequence ID" value="NZ_JAVAIL010000001.1"/>
</dbReference>
<proteinExistence type="predicted"/>
<comment type="caution">
    <text evidence="3">The sequence shown here is derived from an EMBL/GenBank/DDBJ whole genome shotgun (WGS) entry which is preliminary data.</text>
</comment>